<keyword evidence="4" id="KW-0067">ATP-binding</keyword>
<dbReference type="AlphaFoldDB" id="A0A3M9M776"/>
<evidence type="ECO:0000313" key="9">
    <source>
        <dbReference type="EMBL" id="RNI20743.1"/>
    </source>
</evidence>
<dbReference type="Proteomes" id="UP000271678">
    <property type="component" value="Unassembled WGS sequence"/>
</dbReference>
<dbReference type="Gene3D" id="3.40.50.300">
    <property type="entry name" value="P-loop containing nucleotide triphosphate hydrolases"/>
    <property type="match status" value="1"/>
</dbReference>
<gene>
    <name evidence="9" type="ORF">EFY87_14290</name>
</gene>
<feature type="region of interest" description="Disordered" evidence="7">
    <location>
        <begin position="291"/>
        <end position="327"/>
    </location>
</feature>
<dbReference type="EC" id="2.7.1.176" evidence="2"/>
<evidence type="ECO:0000256" key="6">
    <source>
        <dbReference type="ARBA" id="ARBA00048178"/>
    </source>
</evidence>
<evidence type="ECO:0000256" key="5">
    <source>
        <dbReference type="ARBA" id="ARBA00032897"/>
    </source>
</evidence>
<evidence type="ECO:0000256" key="2">
    <source>
        <dbReference type="ARBA" id="ARBA00011963"/>
    </source>
</evidence>
<comment type="catalytic activity">
    <reaction evidence="6">
        <text>UDP-N-acetyl-alpha-D-glucosamine + ATP = UDP-N-acetyl-alpha-D-glucosamine 3'-phosphate + ADP + H(+)</text>
        <dbReference type="Rhea" id="RHEA:32671"/>
        <dbReference type="ChEBI" id="CHEBI:15378"/>
        <dbReference type="ChEBI" id="CHEBI:30616"/>
        <dbReference type="ChEBI" id="CHEBI:57705"/>
        <dbReference type="ChEBI" id="CHEBI:64353"/>
        <dbReference type="ChEBI" id="CHEBI:456216"/>
        <dbReference type="EC" id="2.7.1.176"/>
    </reaction>
</comment>
<sequence length="327" mass="35864">MSSPFYPDQQWLHDRWTRTVRDRVFEGATASSAPVVVLLGGQPGAGKTAAAGRASQLHPGQQPIVLEGDDYRRFHPDYKQLVRDDPLRMPEVTQSVSGPMVAAAVDHAQRERISVVLEGTFRDPAMVTDTAAEFHRAGFAVDAVVVAVPPVQSLISTVDRYVSSVENDQDGRWTPVAAHDAALAGMPATVQALGESEYVDQVTIMARDGSILQDLTGPATVERGRAAGRAVIDEQRRPLTSPERSAWLQLHDRLEQSFRDVPALHRIRNEPEVRRSWEQLDQARAYVIATTGSTATDRPGPVREAAPQLGSHLARTMRREQGSGCER</sequence>
<comment type="similarity">
    <text evidence="1">Belongs to the zeta toxin family.</text>
</comment>
<evidence type="ECO:0000256" key="1">
    <source>
        <dbReference type="ARBA" id="ARBA00009104"/>
    </source>
</evidence>
<comment type="caution">
    <text evidence="9">The sequence shown here is derived from an EMBL/GenBank/DDBJ whole genome shotgun (WGS) entry which is preliminary data.</text>
</comment>
<keyword evidence="10" id="KW-1185">Reference proteome</keyword>
<evidence type="ECO:0000259" key="8">
    <source>
        <dbReference type="Pfam" id="PF06414"/>
    </source>
</evidence>
<accession>A0A3M9M776</accession>
<dbReference type="EMBL" id="RJJQ01000015">
    <property type="protein sequence ID" value="RNI20743.1"/>
    <property type="molecule type" value="Genomic_DNA"/>
</dbReference>
<dbReference type="SUPFAM" id="SSF52540">
    <property type="entry name" value="P-loop containing nucleoside triphosphate hydrolases"/>
    <property type="match status" value="1"/>
</dbReference>
<evidence type="ECO:0000256" key="3">
    <source>
        <dbReference type="ARBA" id="ARBA00022741"/>
    </source>
</evidence>
<dbReference type="GO" id="GO:0016301">
    <property type="term" value="F:kinase activity"/>
    <property type="evidence" value="ECO:0007669"/>
    <property type="project" value="InterPro"/>
</dbReference>
<feature type="domain" description="Zeta toxin" evidence="8">
    <location>
        <begin position="29"/>
        <end position="210"/>
    </location>
</feature>
<name>A0A3M9M776_9MICO</name>
<dbReference type="Pfam" id="PF06414">
    <property type="entry name" value="Zeta_toxin"/>
    <property type="match status" value="1"/>
</dbReference>
<organism evidence="9 10">
    <name type="scientific">Flexivirga caeni</name>
    <dbReference type="NCBI Taxonomy" id="2294115"/>
    <lineage>
        <taxon>Bacteria</taxon>
        <taxon>Bacillati</taxon>
        <taxon>Actinomycetota</taxon>
        <taxon>Actinomycetes</taxon>
        <taxon>Micrococcales</taxon>
        <taxon>Dermacoccaceae</taxon>
        <taxon>Flexivirga</taxon>
    </lineage>
</organism>
<evidence type="ECO:0000256" key="4">
    <source>
        <dbReference type="ARBA" id="ARBA00022840"/>
    </source>
</evidence>
<evidence type="ECO:0000256" key="7">
    <source>
        <dbReference type="SAM" id="MobiDB-lite"/>
    </source>
</evidence>
<dbReference type="RefSeq" id="WP_123272153.1">
    <property type="nucleotide sequence ID" value="NZ_RJJQ01000015.1"/>
</dbReference>
<dbReference type="InterPro" id="IPR027417">
    <property type="entry name" value="P-loop_NTPase"/>
</dbReference>
<dbReference type="GO" id="GO:0005524">
    <property type="term" value="F:ATP binding"/>
    <property type="evidence" value="ECO:0007669"/>
    <property type="project" value="UniProtKB-KW"/>
</dbReference>
<reference evidence="9 10" key="1">
    <citation type="submission" date="2018-11" db="EMBL/GenBank/DDBJ databases">
        <title>Draft genome of Simplicispira Flexivirga sp. BO-16.</title>
        <authorList>
            <person name="Im W.T."/>
        </authorList>
    </citation>
    <scope>NUCLEOTIDE SEQUENCE [LARGE SCALE GENOMIC DNA]</scope>
    <source>
        <strain evidence="9 10">BO-16</strain>
    </source>
</reference>
<keyword evidence="3" id="KW-0547">Nucleotide-binding</keyword>
<dbReference type="InterPro" id="IPR010488">
    <property type="entry name" value="Zeta_toxin_domain"/>
</dbReference>
<proteinExistence type="inferred from homology"/>
<protein>
    <recommendedName>
        <fullName evidence="5">UDP-N-acetylglucosamine kinase</fullName>
        <ecNumber evidence="2">2.7.1.176</ecNumber>
    </recommendedName>
    <alternativeName>
        <fullName evidence="5">UDP-N-acetylglucosamine kinase</fullName>
    </alternativeName>
</protein>
<feature type="compositionally biased region" description="Basic and acidic residues" evidence="7">
    <location>
        <begin position="317"/>
        <end position="327"/>
    </location>
</feature>
<evidence type="ECO:0000313" key="10">
    <source>
        <dbReference type="Proteomes" id="UP000271678"/>
    </source>
</evidence>